<accession>A0ABW7RBE5</accession>
<name>A0ABW7RBE5_9ACTN</name>
<dbReference type="Proteomes" id="UP001610990">
    <property type="component" value="Unassembled WGS sequence"/>
</dbReference>
<organism evidence="3 4">
    <name type="scientific">Streptomyces celluloflavus</name>
    <dbReference type="NCBI Taxonomy" id="58344"/>
    <lineage>
        <taxon>Bacteria</taxon>
        <taxon>Bacillati</taxon>
        <taxon>Actinomycetota</taxon>
        <taxon>Actinomycetes</taxon>
        <taxon>Kitasatosporales</taxon>
        <taxon>Streptomycetaceae</taxon>
        <taxon>Streptomyces</taxon>
    </lineage>
</organism>
<evidence type="ECO:0008006" key="5">
    <source>
        <dbReference type="Google" id="ProtNLM"/>
    </source>
</evidence>
<protein>
    <recommendedName>
        <fullName evidence="5">Transcriptional regulator</fullName>
    </recommendedName>
</protein>
<evidence type="ECO:0000313" key="3">
    <source>
        <dbReference type="EMBL" id="MFH8584773.1"/>
    </source>
</evidence>
<feature type="transmembrane region" description="Helical" evidence="2">
    <location>
        <begin position="44"/>
        <end position="68"/>
    </location>
</feature>
<feature type="compositionally biased region" description="Basic and acidic residues" evidence="1">
    <location>
        <begin position="7"/>
        <end position="26"/>
    </location>
</feature>
<keyword evidence="2" id="KW-0812">Transmembrane</keyword>
<gene>
    <name evidence="3" type="ORF">ACH4GP_10315</name>
</gene>
<evidence type="ECO:0000313" key="4">
    <source>
        <dbReference type="Proteomes" id="UP001610990"/>
    </source>
</evidence>
<keyword evidence="2" id="KW-1133">Transmembrane helix</keyword>
<evidence type="ECO:0000256" key="1">
    <source>
        <dbReference type="SAM" id="MobiDB-lite"/>
    </source>
</evidence>
<reference evidence="3 4" key="1">
    <citation type="submission" date="2024-10" db="EMBL/GenBank/DDBJ databases">
        <title>The Natural Products Discovery Center: Release of the First 8490 Sequenced Strains for Exploring Actinobacteria Biosynthetic Diversity.</title>
        <authorList>
            <person name="Kalkreuter E."/>
            <person name="Kautsar S.A."/>
            <person name="Yang D."/>
            <person name="Bader C.D."/>
            <person name="Teijaro C.N."/>
            <person name="Fluegel L."/>
            <person name="Davis C.M."/>
            <person name="Simpson J.R."/>
            <person name="Lauterbach L."/>
            <person name="Steele A.D."/>
            <person name="Gui C."/>
            <person name="Meng S."/>
            <person name="Li G."/>
            <person name="Viehrig K."/>
            <person name="Ye F."/>
            <person name="Su P."/>
            <person name="Kiefer A.F."/>
            <person name="Nichols A."/>
            <person name="Cepeda A.J."/>
            <person name="Yan W."/>
            <person name="Fan B."/>
            <person name="Jiang Y."/>
            <person name="Adhikari A."/>
            <person name="Zheng C.-J."/>
            <person name="Schuster L."/>
            <person name="Cowan T.M."/>
            <person name="Smanski M.J."/>
            <person name="Chevrette M.G."/>
            <person name="De Carvalho L.P.S."/>
            <person name="Shen B."/>
        </authorList>
    </citation>
    <scope>NUCLEOTIDE SEQUENCE [LARGE SCALE GENOMIC DNA]</scope>
    <source>
        <strain evidence="3 4">NPDC018013</strain>
    </source>
</reference>
<keyword evidence="4" id="KW-1185">Reference proteome</keyword>
<dbReference type="EMBL" id="JBIRGH010000005">
    <property type="protein sequence ID" value="MFH8584773.1"/>
    <property type="molecule type" value="Genomic_DNA"/>
</dbReference>
<feature type="region of interest" description="Disordered" evidence="1">
    <location>
        <begin position="1"/>
        <end position="40"/>
    </location>
</feature>
<sequence length="268" mass="28785">MTTRGNRRADRSAALRRARESGRERNPGQPDPDSAPSPWRDKKFLAGGVLTVVTALIVWAVQSGWGWIQGESADPPQLKAYASGPSGCGARYLKESLAELRKSSEQVRRQGGVLIPTDDNSVSVIATLQAGTDQAIVVTGAKVSVLSSGSLPGQGTVIHDECGGGVDERAFDLDFSQNPVTVKPQIQHTVNSTKTGRDFPFKVSSGDPEQFVFHVAKLRRDVRFAITLSWVSDGEPGTTRLDNGGRGYHVMGNPQGLPSYPVSALYKK</sequence>
<keyword evidence="2" id="KW-0472">Membrane</keyword>
<evidence type="ECO:0000256" key="2">
    <source>
        <dbReference type="SAM" id="Phobius"/>
    </source>
</evidence>
<comment type="caution">
    <text evidence="3">The sequence shown here is derived from an EMBL/GenBank/DDBJ whole genome shotgun (WGS) entry which is preliminary data.</text>
</comment>
<proteinExistence type="predicted"/>
<dbReference type="RefSeq" id="WP_397672002.1">
    <property type="nucleotide sequence ID" value="NZ_JBIRFW010000012.1"/>
</dbReference>